<evidence type="ECO:0000313" key="2">
    <source>
        <dbReference type="EMBL" id="PSN61968.1"/>
    </source>
</evidence>
<proteinExistence type="predicted"/>
<evidence type="ECO:0000256" key="1">
    <source>
        <dbReference type="SAM" id="Phobius"/>
    </source>
</evidence>
<keyword evidence="3" id="KW-1185">Reference proteome</keyword>
<feature type="transmembrane region" description="Helical" evidence="1">
    <location>
        <begin position="20"/>
        <end position="43"/>
    </location>
</feature>
<dbReference type="AlphaFoldDB" id="A0A2T2NA90"/>
<dbReference type="EMBL" id="KZ678142">
    <property type="protein sequence ID" value="PSN61968.1"/>
    <property type="molecule type" value="Genomic_DNA"/>
</dbReference>
<sequence>MSSYVHPLFAFSWFGGTYFNFSSMGFGGFAFGWVRFSLGWAWFGLLTWRSRPFLVGHSAWIGVFAFSPSGWRGLGQWINTTGKTRELGFLGSGYTGNLGSGKNWESEARAGVAVVRWMHMNERSRKKRLNARRNE</sequence>
<gene>
    <name evidence="2" type="ORF">BS50DRAFT_134361</name>
</gene>
<name>A0A2T2NA90_CORCC</name>
<accession>A0A2T2NA90</accession>
<evidence type="ECO:0000313" key="3">
    <source>
        <dbReference type="Proteomes" id="UP000240883"/>
    </source>
</evidence>
<keyword evidence="1" id="KW-0812">Transmembrane</keyword>
<reference evidence="2 3" key="1">
    <citation type="journal article" date="2018" name="Front. Microbiol.">
        <title>Genome-Wide Analysis of Corynespora cassiicola Leaf Fall Disease Putative Effectors.</title>
        <authorList>
            <person name="Lopez D."/>
            <person name="Ribeiro S."/>
            <person name="Label P."/>
            <person name="Fumanal B."/>
            <person name="Venisse J.S."/>
            <person name="Kohler A."/>
            <person name="de Oliveira R.R."/>
            <person name="Labutti K."/>
            <person name="Lipzen A."/>
            <person name="Lail K."/>
            <person name="Bauer D."/>
            <person name="Ohm R.A."/>
            <person name="Barry K.W."/>
            <person name="Spatafora J."/>
            <person name="Grigoriev I.V."/>
            <person name="Martin F.M."/>
            <person name="Pujade-Renaud V."/>
        </authorList>
    </citation>
    <scope>NUCLEOTIDE SEQUENCE [LARGE SCALE GENOMIC DNA]</scope>
    <source>
        <strain evidence="2 3">Philippines</strain>
    </source>
</reference>
<organism evidence="2 3">
    <name type="scientific">Corynespora cassiicola Philippines</name>
    <dbReference type="NCBI Taxonomy" id="1448308"/>
    <lineage>
        <taxon>Eukaryota</taxon>
        <taxon>Fungi</taxon>
        <taxon>Dikarya</taxon>
        <taxon>Ascomycota</taxon>
        <taxon>Pezizomycotina</taxon>
        <taxon>Dothideomycetes</taxon>
        <taxon>Pleosporomycetidae</taxon>
        <taxon>Pleosporales</taxon>
        <taxon>Corynesporascaceae</taxon>
        <taxon>Corynespora</taxon>
    </lineage>
</organism>
<dbReference type="Proteomes" id="UP000240883">
    <property type="component" value="Unassembled WGS sequence"/>
</dbReference>
<keyword evidence="1" id="KW-1133">Transmembrane helix</keyword>
<protein>
    <submittedName>
        <fullName evidence="2">Uncharacterized protein</fullName>
    </submittedName>
</protein>
<keyword evidence="1" id="KW-0472">Membrane</keyword>